<dbReference type="RefSeq" id="WP_074752443.1">
    <property type="nucleotide sequence ID" value="NZ_FNCO01000004.1"/>
</dbReference>
<keyword evidence="3" id="KW-1185">Reference proteome</keyword>
<evidence type="ECO:0000313" key="2">
    <source>
        <dbReference type="EMBL" id="SDH09081.1"/>
    </source>
</evidence>
<evidence type="ECO:0000256" key="1">
    <source>
        <dbReference type="SAM" id="MobiDB-lite"/>
    </source>
</evidence>
<dbReference type="EMBL" id="FNCO01000004">
    <property type="protein sequence ID" value="SDH09081.1"/>
    <property type="molecule type" value="Genomic_DNA"/>
</dbReference>
<organism evidence="2 3">
    <name type="scientific">Pseudomonas abietaniphila</name>
    <dbReference type="NCBI Taxonomy" id="89065"/>
    <lineage>
        <taxon>Bacteria</taxon>
        <taxon>Pseudomonadati</taxon>
        <taxon>Pseudomonadota</taxon>
        <taxon>Gammaproteobacteria</taxon>
        <taxon>Pseudomonadales</taxon>
        <taxon>Pseudomonadaceae</taxon>
        <taxon>Pseudomonas</taxon>
    </lineage>
</organism>
<sequence length="161" mass="17795">MDTLIRNGNFIHAQLPPWQSQPEKPPSPPRYIGQNDGNSIVLPEGLGIIQTFAYKPMPLRVTFRVKTPDNATNPEVMCVIGIVWQNTEGGLDPTISGAFVYTTAEWVTQEIMFPAIAEKNIASIAFRAATQAEKALNPKYQNPSFGPAEFADFKVVYAPEE</sequence>
<name>A0A1G7ZJX0_9PSED</name>
<dbReference type="AlphaFoldDB" id="A0A1G7ZJX0"/>
<accession>A0A1G7ZJX0</accession>
<evidence type="ECO:0000313" key="3">
    <source>
        <dbReference type="Proteomes" id="UP000182894"/>
    </source>
</evidence>
<feature type="region of interest" description="Disordered" evidence="1">
    <location>
        <begin position="15"/>
        <end position="35"/>
    </location>
</feature>
<protein>
    <submittedName>
        <fullName evidence="2">Uncharacterized protein</fullName>
    </submittedName>
</protein>
<proteinExistence type="predicted"/>
<reference evidence="3" key="1">
    <citation type="submission" date="2016-10" db="EMBL/GenBank/DDBJ databases">
        <authorList>
            <person name="Varghese N."/>
            <person name="Submissions S."/>
        </authorList>
    </citation>
    <scope>NUCLEOTIDE SEQUENCE [LARGE SCALE GENOMIC DNA]</scope>
    <source>
        <strain evidence="3">ATCC 700689</strain>
    </source>
</reference>
<gene>
    <name evidence="2" type="ORF">SAMN05216605_104298</name>
</gene>
<dbReference type="Proteomes" id="UP000182894">
    <property type="component" value="Unassembled WGS sequence"/>
</dbReference>